<reference evidence="10" key="1">
    <citation type="submission" date="2022-09" db="EMBL/GenBank/DDBJ databases">
        <title>Complete genome sequence of Vulcanisaeta souniana.</title>
        <authorList>
            <person name="Kato S."/>
            <person name="Itoh T."/>
            <person name="Ohkuma M."/>
        </authorList>
    </citation>
    <scope>NUCLEOTIDE SEQUENCE [LARGE SCALE GENOMIC DNA]</scope>
    <source>
        <strain evidence="10">JCM 11219</strain>
    </source>
</reference>
<evidence type="ECO:0000256" key="1">
    <source>
        <dbReference type="ARBA" id="ARBA00011631"/>
    </source>
</evidence>
<dbReference type="Gene3D" id="3.40.50.970">
    <property type="match status" value="1"/>
</dbReference>
<dbReference type="PANTHER" id="PTHR32154:SF16">
    <property type="entry name" value="PYRUVATE FLAVODOXIN_FERREDOXIN OXIDOREDUCTASE DOMAIN PROTEIN"/>
    <property type="match status" value="1"/>
</dbReference>
<dbReference type="Proteomes" id="UP001060771">
    <property type="component" value="Chromosome"/>
</dbReference>
<keyword evidence="10" id="KW-1185">Reference proteome</keyword>
<dbReference type="InterPro" id="IPR002869">
    <property type="entry name" value="Pyrv_flavodox_OxRed_cen"/>
</dbReference>
<dbReference type="SUPFAM" id="SSF53323">
    <property type="entry name" value="Pyruvate-ferredoxin oxidoreductase, PFOR, domain III"/>
    <property type="match status" value="1"/>
</dbReference>
<gene>
    <name evidence="9" type="ORF">Vsou_20190</name>
</gene>
<dbReference type="EMBL" id="AP026830">
    <property type="protein sequence ID" value="BDR92926.1"/>
    <property type="molecule type" value="Genomic_DNA"/>
</dbReference>
<accession>A0ABN6SV15</accession>
<dbReference type="InterPro" id="IPR033412">
    <property type="entry name" value="PFOR_II"/>
</dbReference>
<evidence type="ECO:0000313" key="9">
    <source>
        <dbReference type="EMBL" id="BDR92926.1"/>
    </source>
</evidence>
<comment type="catalytic activity">
    <reaction evidence="5">
        <text>a 2-oxocarboxylate + 2 oxidized [2Fe-2S]-[ferredoxin] + CoA = an acyl-CoA + 2 reduced [2Fe-2S]-[ferredoxin] + CO2 + H(+)</text>
        <dbReference type="Rhea" id="RHEA:42316"/>
        <dbReference type="Rhea" id="RHEA-COMP:10000"/>
        <dbReference type="Rhea" id="RHEA-COMP:10001"/>
        <dbReference type="ChEBI" id="CHEBI:15378"/>
        <dbReference type="ChEBI" id="CHEBI:16526"/>
        <dbReference type="ChEBI" id="CHEBI:33737"/>
        <dbReference type="ChEBI" id="CHEBI:33738"/>
        <dbReference type="ChEBI" id="CHEBI:35179"/>
        <dbReference type="ChEBI" id="CHEBI:57287"/>
        <dbReference type="ChEBI" id="CHEBI:58342"/>
        <dbReference type="EC" id="1.2.7.11"/>
    </reaction>
</comment>
<evidence type="ECO:0000256" key="4">
    <source>
        <dbReference type="ARBA" id="ARBA00023317"/>
    </source>
</evidence>
<dbReference type="InterPro" id="IPR009014">
    <property type="entry name" value="Transketo_C/PFOR_II"/>
</dbReference>
<dbReference type="PANTHER" id="PTHR32154">
    <property type="entry name" value="PYRUVATE-FLAVODOXIN OXIDOREDUCTASE-RELATED"/>
    <property type="match status" value="1"/>
</dbReference>
<keyword evidence="3" id="KW-0560">Oxidoreductase</keyword>
<dbReference type="SUPFAM" id="SSF52518">
    <property type="entry name" value="Thiamin diphosphate-binding fold (THDP-binding)"/>
    <property type="match status" value="1"/>
</dbReference>
<proteinExistence type="predicted"/>
<feature type="domain" description="Pyruvate:ferredoxin oxidoreductase core" evidence="8">
    <location>
        <begin position="516"/>
        <end position="587"/>
    </location>
</feature>
<dbReference type="InterPro" id="IPR050722">
    <property type="entry name" value="Pyruvate:ferred/Flavod_OxRd"/>
</dbReference>
<evidence type="ECO:0000256" key="2">
    <source>
        <dbReference type="ARBA" id="ARBA00012691"/>
    </source>
</evidence>
<dbReference type="Pfam" id="PF01558">
    <property type="entry name" value="POR"/>
    <property type="match status" value="1"/>
</dbReference>
<dbReference type="CDD" id="cd07034">
    <property type="entry name" value="TPP_PYR_PFOR_IOR-alpha_like"/>
    <property type="match status" value="1"/>
</dbReference>
<keyword evidence="4" id="KW-0670">Pyruvate</keyword>
<sequence>MQMIELRYVLGGPQGGGLETTSEILSWAFSKSGYGVISDREYFSNIKGRHSYVHATVSATELPKHLSYPVDIVAAMDAETVFTHFNDLRDGGYLIYNSDDDSVNYAGIPSMEKDLRDRLGAQFKGLGLDGTVRSVVKYLQNSRKARVVALSFKELLMEIQKREGIVPSQASRYISTILVGAVAAITDINEESLDYSLRRRFTREDVYRHNKSMAQIVMGLVKGQFGSELKLEQPRISAREFLVASGNDAIAMAKIVAGVRFQAYYPITPAADESFTLEEYETLSGEGSLVVFQTEDELAAINAAIGAALTGVRSSVATSGPGFDLMVEGLGWAGQNEVPIVVTYYQRGGPSTGQPTRGGQSDLLSSVFASHGEYPRIVLASGDHEEAFYDAIDAFNYAEVFQVPVIHLVDKFLANTIATIPMPDLNNVRITRGTLAPKGLKVYKRFDLSSVISPRAFLGDYVMWYSGDEHDEYGHINEDPVNRINMFDKRMRKLDIMEKEIPEERRFSYFGPERPDILLIGWGFVKGVAVKAIDELNSEGMRVGYYHIRAFIPFPRESLTKLTKEVEANNLVAVEHNYMAQASRLVTMNTGIMINRSIVKYTGRPIYVHELVNAIKNMLKGSTREVISYGA</sequence>
<organism evidence="9 10">
    <name type="scientific">Vulcanisaeta souniana JCM 11219</name>
    <dbReference type="NCBI Taxonomy" id="1293586"/>
    <lineage>
        <taxon>Archaea</taxon>
        <taxon>Thermoproteota</taxon>
        <taxon>Thermoprotei</taxon>
        <taxon>Thermoproteales</taxon>
        <taxon>Thermoproteaceae</taxon>
        <taxon>Vulcanisaeta</taxon>
    </lineage>
</organism>
<evidence type="ECO:0000256" key="3">
    <source>
        <dbReference type="ARBA" id="ARBA00023002"/>
    </source>
</evidence>
<evidence type="ECO:0000259" key="7">
    <source>
        <dbReference type="Pfam" id="PF01855"/>
    </source>
</evidence>
<dbReference type="Pfam" id="PF01855">
    <property type="entry name" value="POR_N"/>
    <property type="match status" value="1"/>
</dbReference>
<evidence type="ECO:0000313" key="10">
    <source>
        <dbReference type="Proteomes" id="UP001060771"/>
    </source>
</evidence>
<dbReference type="InterPro" id="IPR019752">
    <property type="entry name" value="Pyrv/ketoisovalerate_OxRed_cat"/>
</dbReference>
<dbReference type="Gene3D" id="3.40.50.920">
    <property type="match status" value="1"/>
</dbReference>
<dbReference type="NCBIfam" id="NF041170">
    <property type="entry name" value="Oxoac_fdxalpha_Archa"/>
    <property type="match status" value="1"/>
</dbReference>
<comment type="subunit">
    <text evidence="1">Heterodimer composed of an alpha and a beta subunit.</text>
</comment>
<evidence type="ECO:0000256" key="5">
    <source>
        <dbReference type="ARBA" id="ARBA00048893"/>
    </source>
</evidence>
<evidence type="ECO:0000259" key="6">
    <source>
        <dbReference type="Pfam" id="PF01558"/>
    </source>
</evidence>
<dbReference type="Pfam" id="PF17147">
    <property type="entry name" value="PFOR_II"/>
    <property type="match status" value="1"/>
</dbReference>
<dbReference type="InterPro" id="IPR053400">
    <property type="entry name" value="2-oxoacid_Fdx_oxidoreductase"/>
</dbReference>
<dbReference type="InterPro" id="IPR029061">
    <property type="entry name" value="THDP-binding"/>
</dbReference>
<feature type="domain" description="Pyruvate flavodoxin/ferredoxin oxidoreductase pyrimidine binding" evidence="7">
    <location>
        <begin position="253"/>
        <end position="484"/>
    </location>
</feature>
<name>A0ABN6SV15_9CREN</name>
<dbReference type="InterPro" id="IPR002880">
    <property type="entry name" value="Pyrv_Fd/Flavodoxin_OxRdtase_N"/>
</dbReference>
<protein>
    <recommendedName>
        <fullName evidence="2">2-oxoacid oxidoreductase (ferredoxin)</fullName>
        <ecNumber evidence="2">1.2.7.11</ecNumber>
    </recommendedName>
</protein>
<dbReference type="Gene3D" id="3.40.920.10">
    <property type="entry name" value="Pyruvate-ferredoxin oxidoreductase, PFOR, domain III"/>
    <property type="match status" value="1"/>
</dbReference>
<dbReference type="SUPFAM" id="SSF52922">
    <property type="entry name" value="TK C-terminal domain-like"/>
    <property type="match status" value="1"/>
</dbReference>
<feature type="domain" description="Pyruvate/ketoisovalerate oxidoreductase catalytic" evidence="6">
    <location>
        <begin position="15"/>
        <end position="215"/>
    </location>
</feature>
<dbReference type="EC" id="1.2.7.11" evidence="2"/>
<evidence type="ECO:0000259" key="8">
    <source>
        <dbReference type="Pfam" id="PF17147"/>
    </source>
</evidence>